<dbReference type="OrthoDB" id="2310204at2759"/>
<dbReference type="EMBL" id="BRPK01000005">
    <property type="protein sequence ID" value="GLB38679.1"/>
    <property type="molecule type" value="Genomic_DNA"/>
</dbReference>
<evidence type="ECO:0000313" key="3">
    <source>
        <dbReference type="Proteomes" id="UP001063166"/>
    </source>
</evidence>
<comment type="caution">
    <text evidence="2">The sequence shown here is derived from an EMBL/GenBank/DDBJ whole genome shotgun (WGS) entry which is preliminary data.</text>
</comment>
<protein>
    <submittedName>
        <fullName evidence="2">Uncharacterized protein</fullName>
    </submittedName>
</protein>
<name>A0A9P3UKZ5_LYOSH</name>
<accession>A0A9P3UKZ5</accession>
<reference evidence="2" key="1">
    <citation type="submission" date="2022-07" db="EMBL/GenBank/DDBJ databases">
        <title>The genome of Lyophyllum shimeji provides insight into the initial evolution of ectomycorrhizal fungal genome.</title>
        <authorList>
            <person name="Kobayashi Y."/>
            <person name="Shibata T."/>
            <person name="Hirakawa H."/>
            <person name="Shigenobu S."/>
            <person name="Nishiyama T."/>
            <person name="Yamada A."/>
            <person name="Hasebe M."/>
            <person name="Kawaguchi M."/>
        </authorList>
    </citation>
    <scope>NUCLEOTIDE SEQUENCE</scope>
    <source>
        <strain evidence="2">AT787</strain>
    </source>
</reference>
<feature type="signal peptide" evidence="1">
    <location>
        <begin position="1"/>
        <end position="19"/>
    </location>
</feature>
<sequence length="305" mass="32648">MSFTTFCLLLLSSPTLSYGLDWSSLSNVLSRRGSPSRKVPNAGYYNPLDNGGSFLTKIPVTFPMGQGEPINAIISGHSDNDVLVDTEVNGGLRNYFLSLGFSAECLGQVSVGNQMANLGDGKGYLDETAVLRWNYGDPQLGTCKETIQGGNHFRYWVQDGPEANSGAIFMAVSYEMPLAKHHDIIPNGYNLARDWLIGNITRSTIPTLEVSNTSTYSGSTSADGYTYQSDVIYVSGLLANTSDGINHNLTVPVNGSNAADGLVAVLNVKITERPKTASAAGVSAPIPTWLILPLSNFLLLPFLAL</sequence>
<dbReference type="Proteomes" id="UP001063166">
    <property type="component" value="Unassembled WGS sequence"/>
</dbReference>
<evidence type="ECO:0000256" key="1">
    <source>
        <dbReference type="SAM" id="SignalP"/>
    </source>
</evidence>
<evidence type="ECO:0000313" key="2">
    <source>
        <dbReference type="EMBL" id="GLB38679.1"/>
    </source>
</evidence>
<dbReference type="AlphaFoldDB" id="A0A9P3UKZ5"/>
<keyword evidence="1" id="KW-0732">Signal</keyword>
<organism evidence="2 3">
    <name type="scientific">Lyophyllum shimeji</name>
    <name type="common">Hon-shimeji</name>
    <name type="synonym">Tricholoma shimeji</name>
    <dbReference type="NCBI Taxonomy" id="47721"/>
    <lineage>
        <taxon>Eukaryota</taxon>
        <taxon>Fungi</taxon>
        <taxon>Dikarya</taxon>
        <taxon>Basidiomycota</taxon>
        <taxon>Agaricomycotina</taxon>
        <taxon>Agaricomycetes</taxon>
        <taxon>Agaricomycetidae</taxon>
        <taxon>Agaricales</taxon>
        <taxon>Tricholomatineae</taxon>
        <taxon>Lyophyllaceae</taxon>
        <taxon>Lyophyllum</taxon>
    </lineage>
</organism>
<keyword evidence="3" id="KW-1185">Reference proteome</keyword>
<proteinExistence type="predicted"/>
<feature type="chain" id="PRO_5040322009" evidence="1">
    <location>
        <begin position="20"/>
        <end position="305"/>
    </location>
</feature>
<gene>
    <name evidence="2" type="ORF">LshimejAT787_0505440</name>
</gene>